<evidence type="ECO:0000259" key="1">
    <source>
        <dbReference type="PROSITE" id="PS50943"/>
    </source>
</evidence>
<protein>
    <submittedName>
        <fullName evidence="2">Helix-turn-helix transcriptional regulator</fullName>
    </submittedName>
</protein>
<feature type="domain" description="HTH cro/C1-type" evidence="1">
    <location>
        <begin position="15"/>
        <end position="66"/>
    </location>
</feature>
<dbReference type="CDD" id="cd00093">
    <property type="entry name" value="HTH_XRE"/>
    <property type="match status" value="1"/>
</dbReference>
<keyword evidence="3" id="KW-1185">Reference proteome</keyword>
<evidence type="ECO:0000313" key="3">
    <source>
        <dbReference type="Proteomes" id="UP001575181"/>
    </source>
</evidence>
<organism evidence="2 3">
    <name type="scientific">Thiohalorhabdus methylotrophus</name>
    <dbReference type="NCBI Taxonomy" id="3242694"/>
    <lineage>
        <taxon>Bacteria</taxon>
        <taxon>Pseudomonadati</taxon>
        <taxon>Pseudomonadota</taxon>
        <taxon>Gammaproteobacteria</taxon>
        <taxon>Thiohalorhabdales</taxon>
        <taxon>Thiohalorhabdaceae</taxon>
        <taxon>Thiohalorhabdus</taxon>
    </lineage>
</organism>
<proteinExistence type="predicted"/>
<dbReference type="SMART" id="SM00530">
    <property type="entry name" value="HTH_XRE"/>
    <property type="match status" value="1"/>
</dbReference>
<dbReference type="Pfam" id="PF01381">
    <property type="entry name" value="HTH_3"/>
    <property type="match status" value="1"/>
</dbReference>
<accession>A0ABV4TWW3</accession>
<dbReference type="EMBL" id="JBGUAW010000006">
    <property type="protein sequence ID" value="MFA9461040.1"/>
    <property type="molecule type" value="Genomic_DNA"/>
</dbReference>
<name>A0ABV4TWW3_9GAMM</name>
<dbReference type="InterPro" id="IPR001387">
    <property type="entry name" value="Cro/C1-type_HTH"/>
</dbReference>
<dbReference type="Proteomes" id="UP001575181">
    <property type="component" value="Unassembled WGS sequence"/>
</dbReference>
<dbReference type="PROSITE" id="PS50943">
    <property type="entry name" value="HTH_CROC1"/>
    <property type="match status" value="1"/>
</dbReference>
<dbReference type="SUPFAM" id="SSF47413">
    <property type="entry name" value="lambda repressor-like DNA-binding domains"/>
    <property type="match status" value="1"/>
</dbReference>
<evidence type="ECO:0000313" key="2">
    <source>
        <dbReference type="EMBL" id="MFA9461040.1"/>
    </source>
</evidence>
<comment type="caution">
    <text evidence="2">The sequence shown here is derived from an EMBL/GenBank/DDBJ whole genome shotgun (WGS) entry which is preliminary data.</text>
</comment>
<dbReference type="Gene3D" id="1.10.260.40">
    <property type="entry name" value="lambda repressor-like DNA-binding domains"/>
    <property type="match status" value="1"/>
</dbReference>
<reference evidence="2 3" key="1">
    <citation type="submission" date="2024-08" db="EMBL/GenBank/DDBJ databases">
        <title>Whole-genome sequencing of halo(alkali)philic microorganisms from hypersaline lakes.</title>
        <authorList>
            <person name="Sorokin D.Y."/>
            <person name="Merkel A.Y."/>
            <person name="Messina E."/>
            <person name="Yakimov M."/>
        </authorList>
    </citation>
    <scope>NUCLEOTIDE SEQUENCE [LARGE SCALE GENOMIC DNA]</scope>
    <source>
        <strain evidence="2 3">Cl-TMA</strain>
    </source>
</reference>
<gene>
    <name evidence="2" type="ORF">ACERLL_09415</name>
</gene>
<sequence length="83" mass="8912">MADLVRTPEQLGSVVRRARKKQGLTQAALGKVAGVRQETISIIETGNPAAKLETLLAVFVALDLDLRIDPRSKGGGVDLEEIF</sequence>
<dbReference type="RefSeq" id="WP_373655828.1">
    <property type="nucleotide sequence ID" value="NZ_JBGUAW010000006.1"/>
</dbReference>
<dbReference type="InterPro" id="IPR010982">
    <property type="entry name" value="Lambda_DNA-bd_dom_sf"/>
</dbReference>